<keyword evidence="8" id="KW-1185">Reference proteome</keyword>
<protein>
    <submittedName>
        <fullName evidence="7">Ammonia-forming cytochrome c nitrite reductase subunit c552</fullName>
    </submittedName>
</protein>
<evidence type="ECO:0000256" key="2">
    <source>
        <dbReference type="PROSITE-ProRule" id="PRU00339"/>
    </source>
</evidence>
<feature type="domain" description="Cytochrome c-552/4" evidence="6">
    <location>
        <begin position="185"/>
        <end position="227"/>
    </location>
</feature>
<dbReference type="SUPFAM" id="SSF48452">
    <property type="entry name" value="TPR-like"/>
    <property type="match status" value="1"/>
</dbReference>
<evidence type="ECO:0000256" key="4">
    <source>
        <dbReference type="SAM" id="SignalP"/>
    </source>
</evidence>
<dbReference type="GO" id="GO:0042279">
    <property type="term" value="F:nitrite reductase (cytochrome, ammonia-forming) activity"/>
    <property type="evidence" value="ECO:0007669"/>
    <property type="project" value="InterPro"/>
</dbReference>
<dbReference type="PROSITE" id="PS51257">
    <property type="entry name" value="PROKAR_LIPOPROTEIN"/>
    <property type="match status" value="1"/>
</dbReference>
<dbReference type="InterPro" id="IPR023155">
    <property type="entry name" value="Cyt_c-552/4"/>
</dbReference>
<dbReference type="Gene3D" id="1.10.1130.10">
    <property type="entry name" value="Flavocytochrome C3, Chain A"/>
    <property type="match status" value="2"/>
</dbReference>
<dbReference type="InterPro" id="IPR010177">
    <property type="entry name" value="Paired_CXXCH_1"/>
</dbReference>
<dbReference type="Pfam" id="PF13181">
    <property type="entry name" value="TPR_8"/>
    <property type="match status" value="2"/>
</dbReference>
<evidence type="ECO:0000259" key="5">
    <source>
        <dbReference type="Pfam" id="PF09699"/>
    </source>
</evidence>
<dbReference type="InterPro" id="IPR051829">
    <property type="entry name" value="Multiheme_Cytochr_ET"/>
</dbReference>
<gene>
    <name evidence="7" type="ORF">JIN81_00520</name>
</gene>
<reference evidence="7" key="1">
    <citation type="submission" date="2021-01" db="EMBL/GenBank/DDBJ databases">
        <title>Modified the classification status of verrucomicrobia.</title>
        <authorList>
            <person name="Feng X."/>
        </authorList>
    </citation>
    <scope>NUCLEOTIDE SEQUENCE</scope>
    <source>
        <strain evidence="7">KCTC 22201</strain>
    </source>
</reference>
<dbReference type="InterPro" id="IPR036280">
    <property type="entry name" value="Multihaem_cyt_sf"/>
</dbReference>
<proteinExistence type="predicted"/>
<evidence type="ECO:0000256" key="3">
    <source>
        <dbReference type="SAM" id="MobiDB-lite"/>
    </source>
</evidence>
<dbReference type="AlphaFoldDB" id="A0A934RBC0"/>
<dbReference type="PROSITE" id="PS50005">
    <property type="entry name" value="TPR"/>
    <property type="match status" value="1"/>
</dbReference>
<keyword evidence="1 4" id="KW-0732">Signal</keyword>
<dbReference type="InterPro" id="IPR003321">
    <property type="entry name" value="Cyt_c552"/>
</dbReference>
<sequence>MMRARFLFSLIVPALFFAACEKPQETASSVEEADTPTSVTPPSTPVHSGVLAKSSECIACHQDSLKEWENSHHALAHRDTGGELDLEPFAELSLEVGHAKWTFSGGKDNPRIEWEDTLDPDAKPIAGTPPMAIGLTPLVQYLLDTGNGRYQVPDLAWDPAKKEWFSIYGDQDRRPNEWGHWTQRGMNWNSQCAYCHFTGYKKNHDSETDAYKGEWIEQGVGCAQCHGPSRPNHGKDECIIDPAKKYTREQWMHSCATCHARREEFNEEFVIGDSFYDHYSLSLPSQPGLWFADGQQLDEIYKFSSLMMSKMGHKGVTCLDCHDPHAAAPIGGDIAVQTNALCLTCHAGGANGASIINPAEHTFHDAGTKGSSCVDCHMPKRPYMGRDPRSDHRFPIPDPLLTKELGTPNACNDCHSDKGLDWQIEWTDKWYGDKMKRPERERTRAVHAAQNGKTGALDMLLEVNKTEEIDAWRATMLRLMEPWASDSRVVKQTNVAAQEGGPLARAAAAMLIGRRGDSGPLLEKMLTDELRAVRLEAAWAAFERIPNDHPVIAETEKVARHQSDQPGGAMRMARIHMKLGQLSEAEKWFKRAAAWDQTSPAPRRDFAVFLSSMGRTAESVTWLDEAAELAPTNAEIPYLAALAYAELGDPAKAEARLLEAVRIEPRFSRAYYNLGLLQNSQGKPQDAIASLQQAANTDPTNPDPPYAQATILIRLGQVEQAISAAREALRRAPDHQPSQQFLRQMGQ</sequence>
<feature type="region of interest" description="Disordered" evidence="3">
    <location>
        <begin position="27"/>
        <end position="46"/>
    </location>
</feature>
<dbReference type="PANTHER" id="PTHR35038">
    <property type="entry name" value="DISSIMILATORY SULFITE REDUCTASE SIRA"/>
    <property type="match status" value="1"/>
</dbReference>
<dbReference type="SUPFAM" id="SSF48695">
    <property type="entry name" value="Multiheme cytochromes"/>
    <property type="match status" value="1"/>
</dbReference>
<dbReference type="Pfam" id="PF09699">
    <property type="entry name" value="Paired_CXXCH_1"/>
    <property type="match status" value="1"/>
</dbReference>
<dbReference type="PANTHER" id="PTHR35038:SF8">
    <property type="entry name" value="C-TYPE POLYHEME CYTOCHROME OMCC"/>
    <property type="match status" value="1"/>
</dbReference>
<dbReference type="CDD" id="cd08168">
    <property type="entry name" value="Cytochrom_C3"/>
    <property type="match status" value="1"/>
</dbReference>
<dbReference type="Pfam" id="PF13432">
    <property type="entry name" value="TPR_16"/>
    <property type="match status" value="1"/>
</dbReference>
<evidence type="ECO:0000259" key="6">
    <source>
        <dbReference type="Pfam" id="PF13435"/>
    </source>
</evidence>
<feature type="region of interest" description="Disordered" evidence="3">
    <location>
        <begin position="687"/>
        <end position="706"/>
    </location>
</feature>
<evidence type="ECO:0000256" key="1">
    <source>
        <dbReference type="ARBA" id="ARBA00022729"/>
    </source>
</evidence>
<feature type="repeat" description="TPR" evidence="2">
    <location>
        <begin position="668"/>
        <end position="701"/>
    </location>
</feature>
<feature type="compositionally biased region" description="Polar residues" evidence="3">
    <location>
        <begin position="690"/>
        <end position="700"/>
    </location>
</feature>
<dbReference type="Pfam" id="PF13435">
    <property type="entry name" value="Cytochrome_C554"/>
    <property type="match status" value="1"/>
</dbReference>
<dbReference type="Gene3D" id="1.25.40.10">
    <property type="entry name" value="Tetratricopeptide repeat domain"/>
    <property type="match status" value="1"/>
</dbReference>
<dbReference type="Pfam" id="PF02335">
    <property type="entry name" value="Cytochrom_C552"/>
    <property type="match status" value="1"/>
</dbReference>
<dbReference type="GO" id="GO:0042597">
    <property type="term" value="C:periplasmic space"/>
    <property type="evidence" value="ECO:0007669"/>
    <property type="project" value="InterPro"/>
</dbReference>
<feature type="domain" description="Doubled CXXCH motif" evidence="5">
    <location>
        <begin position="317"/>
        <end position="348"/>
    </location>
</feature>
<feature type="signal peptide" evidence="4">
    <location>
        <begin position="1"/>
        <end position="18"/>
    </location>
</feature>
<evidence type="ECO:0000313" key="7">
    <source>
        <dbReference type="EMBL" id="MBK1825486.1"/>
    </source>
</evidence>
<evidence type="ECO:0000313" key="8">
    <source>
        <dbReference type="Proteomes" id="UP000658278"/>
    </source>
</evidence>
<keyword evidence="2" id="KW-0802">TPR repeat</keyword>
<dbReference type="EMBL" id="JAENII010000001">
    <property type="protein sequence ID" value="MBK1825486.1"/>
    <property type="molecule type" value="Genomic_DNA"/>
</dbReference>
<feature type="chain" id="PRO_5036882875" evidence="4">
    <location>
        <begin position="19"/>
        <end position="747"/>
    </location>
</feature>
<dbReference type="InterPro" id="IPR019734">
    <property type="entry name" value="TPR_rpt"/>
</dbReference>
<accession>A0A934RBC0</accession>
<dbReference type="InterPro" id="IPR011990">
    <property type="entry name" value="TPR-like_helical_dom_sf"/>
</dbReference>
<name>A0A934RBC0_9BACT</name>
<organism evidence="7 8">
    <name type="scientific">Haloferula rosea</name>
    <dbReference type="NCBI Taxonomy" id="490093"/>
    <lineage>
        <taxon>Bacteria</taxon>
        <taxon>Pseudomonadati</taxon>
        <taxon>Verrucomicrobiota</taxon>
        <taxon>Verrucomicrobiia</taxon>
        <taxon>Verrucomicrobiales</taxon>
        <taxon>Verrucomicrobiaceae</taxon>
        <taxon>Haloferula</taxon>
    </lineage>
</organism>
<dbReference type="SMART" id="SM00028">
    <property type="entry name" value="TPR"/>
    <property type="match status" value="5"/>
</dbReference>
<comment type="caution">
    <text evidence="7">The sequence shown here is derived from an EMBL/GenBank/DDBJ whole genome shotgun (WGS) entry which is preliminary data.</text>
</comment>
<dbReference type="Proteomes" id="UP000658278">
    <property type="component" value="Unassembled WGS sequence"/>
</dbReference>